<dbReference type="Proteomes" id="UP000248783">
    <property type="component" value="Unassembled WGS sequence"/>
</dbReference>
<evidence type="ECO:0000256" key="8">
    <source>
        <dbReference type="SAM" id="MobiDB-lite"/>
    </source>
</evidence>
<evidence type="ECO:0000256" key="6">
    <source>
        <dbReference type="ARBA" id="ARBA00023306"/>
    </source>
</evidence>
<keyword evidence="10" id="KW-1185">Reference proteome</keyword>
<keyword evidence="1 7" id="KW-1003">Cell membrane</keyword>
<comment type="similarity">
    <text evidence="7">Belongs to the CrgA family.</text>
</comment>
<evidence type="ECO:0000256" key="2">
    <source>
        <dbReference type="ARBA" id="ARBA00022618"/>
    </source>
</evidence>
<dbReference type="GO" id="GO:0005886">
    <property type="term" value="C:plasma membrane"/>
    <property type="evidence" value="ECO:0007669"/>
    <property type="project" value="UniProtKB-SubCell"/>
</dbReference>
<comment type="function">
    <text evidence="7">Involved in cell division.</text>
</comment>
<organism evidence="9 10">
    <name type="scientific">Xylanimonas oleitrophica</name>
    <dbReference type="NCBI Taxonomy" id="2607479"/>
    <lineage>
        <taxon>Bacteria</taxon>
        <taxon>Bacillati</taxon>
        <taxon>Actinomycetota</taxon>
        <taxon>Actinomycetes</taxon>
        <taxon>Micrococcales</taxon>
        <taxon>Promicromonosporaceae</taxon>
        <taxon>Xylanimonas</taxon>
    </lineage>
</organism>
<accession>A0A2W5WQE4</accession>
<keyword evidence="5 7" id="KW-0472">Membrane</keyword>
<keyword evidence="2 7" id="KW-0132">Cell division</keyword>
<keyword evidence="6 7" id="KW-0131">Cell cycle</keyword>
<evidence type="ECO:0000256" key="4">
    <source>
        <dbReference type="ARBA" id="ARBA00022989"/>
    </source>
</evidence>
<comment type="subcellular location">
    <subcellularLocation>
        <location evidence="7">Cell membrane</location>
        <topology evidence="7">Multi-pass membrane protein</topology>
    </subcellularLocation>
</comment>
<feature type="compositionally biased region" description="Basic residues" evidence="8">
    <location>
        <begin position="1"/>
        <end position="12"/>
    </location>
</feature>
<comment type="caution">
    <text evidence="9">The sequence shown here is derived from an EMBL/GenBank/DDBJ whole genome shotgun (WGS) entry which is preliminary data.</text>
</comment>
<evidence type="ECO:0000313" key="10">
    <source>
        <dbReference type="Proteomes" id="UP000248783"/>
    </source>
</evidence>
<gene>
    <name evidence="7" type="primary">crgA</name>
    <name evidence="9" type="ORF">DNL40_09275</name>
</gene>
<evidence type="ECO:0000256" key="7">
    <source>
        <dbReference type="HAMAP-Rule" id="MF_00631"/>
    </source>
</evidence>
<dbReference type="HAMAP" id="MF_00631">
    <property type="entry name" value="CrgA"/>
    <property type="match status" value="1"/>
</dbReference>
<dbReference type="GO" id="GO:0051301">
    <property type="term" value="P:cell division"/>
    <property type="evidence" value="ECO:0007669"/>
    <property type="project" value="UniProtKB-UniRule"/>
</dbReference>
<proteinExistence type="inferred from homology"/>
<dbReference type="InterPro" id="IPR009619">
    <property type="entry name" value="CrgA"/>
</dbReference>
<evidence type="ECO:0000256" key="3">
    <source>
        <dbReference type="ARBA" id="ARBA00022692"/>
    </source>
</evidence>
<dbReference type="EMBL" id="QKWH01000005">
    <property type="protein sequence ID" value="PZR53172.1"/>
    <property type="molecule type" value="Genomic_DNA"/>
</dbReference>
<evidence type="ECO:0000256" key="5">
    <source>
        <dbReference type="ARBA" id="ARBA00023136"/>
    </source>
</evidence>
<keyword evidence="4 7" id="KW-1133">Transmembrane helix</keyword>
<evidence type="ECO:0000256" key="1">
    <source>
        <dbReference type="ARBA" id="ARBA00022475"/>
    </source>
</evidence>
<dbReference type="AlphaFoldDB" id="A0A2W5WQE4"/>
<dbReference type="RefSeq" id="WP_111250963.1">
    <property type="nucleotide sequence ID" value="NZ_QKWH01000005.1"/>
</dbReference>
<reference evidence="9 10" key="1">
    <citation type="submission" date="2018-06" db="EMBL/GenBank/DDBJ databases">
        <title>Whole genome sequencing of a novel hydrocarbon degrading bacterial strain, PW21 isolated from oil contaminated produced water sample.</title>
        <authorList>
            <person name="Nagkirti P."/>
            <person name="Shaikh A."/>
            <person name="Gowdaman V."/>
            <person name="Engineer A.E."/>
            <person name="Dagar S."/>
            <person name="Dhakephalkar P.K."/>
        </authorList>
    </citation>
    <scope>NUCLEOTIDE SEQUENCE [LARGE SCALE GENOMIC DNA]</scope>
    <source>
        <strain evidence="9 10">PW21</strain>
    </source>
</reference>
<dbReference type="Pfam" id="PF06781">
    <property type="entry name" value="CrgA"/>
    <property type="match status" value="1"/>
</dbReference>
<keyword evidence="3 7" id="KW-0812">Transmembrane</keyword>
<sequence length="94" mass="10122">MPESKSRKKKTVVARPQDAGDQPAKIPGKPQGNPPWLVPVMLGLMLLGLAWIVVYYLTSARAGGGFPVPPLGAWNLLVGFVLIIAGFALTTRWK</sequence>
<feature type="transmembrane region" description="Helical" evidence="7">
    <location>
        <begin position="36"/>
        <end position="57"/>
    </location>
</feature>
<feature type="transmembrane region" description="Helical" evidence="7">
    <location>
        <begin position="72"/>
        <end position="90"/>
    </location>
</feature>
<feature type="region of interest" description="Disordered" evidence="8">
    <location>
        <begin position="1"/>
        <end position="32"/>
    </location>
</feature>
<evidence type="ECO:0000313" key="9">
    <source>
        <dbReference type="EMBL" id="PZR53172.1"/>
    </source>
</evidence>
<protein>
    <recommendedName>
        <fullName evidence="7">Cell division protein CrgA</fullName>
    </recommendedName>
</protein>
<name>A0A2W5WQE4_9MICO</name>